<dbReference type="InterPro" id="IPR011041">
    <property type="entry name" value="Quinoprot_gluc/sorb_DH_b-prop"/>
</dbReference>
<dbReference type="InterPro" id="IPR011042">
    <property type="entry name" value="6-blade_b-propeller_TolB-like"/>
</dbReference>
<reference evidence="2 3" key="1">
    <citation type="submission" date="2017-07" db="EMBL/GenBank/DDBJ databases">
        <title>Leptospira spp. isolated from tropical soils.</title>
        <authorList>
            <person name="Thibeaux R."/>
            <person name="Iraola G."/>
            <person name="Ferres I."/>
            <person name="Bierque E."/>
            <person name="Girault D."/>
            <person name="Soupe-Gilbert M.-E."/>
            <person name="Picardeau M."/>
            <person name="Goarant C."/>
        </authorList>
    </citation>
    <scope>NUCLEOTIDE SEQUENCE [LARGE SCALE GENOMIC DNA]</scope>
    <source>
        <strain evidence="2 3">MCA1-C-A1</strain>
    </source>
</reference>
<sequence>MAFSSLTERFQTVFFSARMRRFCIRILTFSLFLGLLLLSARADLLLAKTKKQKPKKENVPEYVFGWTQVASGFKEITDIQFHSSLPDEMVVLEKKGKILLWNFTNKESKLIADFTGNVETRSEEGLLGLAFHPKFSENKLFYINAVSKEAGKDQTFILEFRWDDSKVIRWQDRKRILLRVDQPYSNHNAGQLSFGPDGKLYIGFGDGGAGGDPYKHGQNTSTYLGTLIRITPNLDSNAPPYKIPEDNPYKNSPGFLPEIWAYGLRNPWKFSFDTKKGDLYLADVGQDEWEEVDLVLKGKNYGWNIKEGFHCFLPKTECEKPGLTDPILEYDHDLGRSITGGYVYRGKNLSKYYGWYIFADFVSGKLLGFSTETEGKRKLTVLGSTHFLISTFGQDSSGELYFGDFSSGNIFQIGKKIEIN</sequence>
<evidence type="ECO:0000259" key="1">
    <source>
        <dbReference type="Pfam" id="PF07995"/>
    </source>
</evidence>
<keyword evidence="3" id="KW-1185">Reference proteome</keyword>
<comment type="caution">
    <text evidence="2">The sequence shown here is derived from an EMBL/GenBank/DDBJ whole genome shotgun (WGS) entry which is preliminary data.</text>
</comment>
<dbReference type="PANTHER" id="PTHR19328">
    <property type="entry name" value="HEDGEHOG-INTERACTING PROTEIN"/>
    <property type="match status" value="1"/>
</dbReference>
<evidence type="ECO:0000313" key="2">
    <source>
        <dbReference type="EMBL" id="PJZ25192.1"/>
    </source>
</evidence>
<name>A0A2M9XCA5_9LEPT</name>
<dbReference type="OrthoDB" id="9770043at2"/>
<accession>A0A2M9XCA5</accession>
<protein>
    <submittedName>
        <fullName evidence="2">Glucose dehydrogenase</fullName>
    </submittedName>
</protein>
<dbReference type="PANTHER" id="PTHR19328:SF75">
    <property type="entry name" value="ALDOSE SUGAR DEHYDROGENASE YLII"/>
    <property type="match status" value="1"/>
</dbReference>
<feature type="domain" description="Glucose/Sorbosone dehydrogenase" evidence="1">
    <location>
        <begin position="85"/>
        <end position="401"/>
    </location>
</feature>
<gene>
    <name evidence="2" type="ORF">CH357_13395</name>
</gene>
<dbReference type="EMBL" id="NPDN01000006">
    <property type="protein sequence ID" value="PJZ25192.1"/>
    <property type="molecule type" value="Genomic_DNA"/>
</dbReference>
<dbReference type="InterPro" id="IPR012938">
    <property type="entry name" value="Glc/Sorbosone_DH"/>
</dbReference>
<dbReference type="Pfam" id="PF07995">
    <property type="entry name" value="GSDH"/>
    <property type="match status" value="1"/>
</dbReference>
<dbReference type="Gene3D" id="2.120.10.30">
    <property type="entry name" value="TolB, C-terminal domain"/>
    <property type="match status" value="1"/>
</dbReference>
<organism evidence="2 3">
    <name type="scientific">Leptospira hartskeerlii</name>
    <dbReference type="NCBI Taxonomy" id="2023177"/>
    <lineage>
        <taxon>Bacteria</taxon>
        <taxon>Pseudomonadati</taxon>
        <taxon>Spirochaetota</taxon>
        <taxon>Spirochaetia</taxon>
        <taxon>Leptospirales</taxon>
        <taxon>Leptospiraceae</taxon>
        <taxon>Leptospira</taxon>
    </lineage>
</organism>
<dbReference type="AlphaFoldDB" id="A0A2M9XCA5"/>
<evidence type="ECO:0000313" key="3">
    <source>
        <dbReference type="Proteomes" id="UP000232196"/>
    </source>
</evidence>
<dbReference type="SUPFAM" id="SSF50952">
    <property type="entry name" value="Soluble quinoprotein glucose dehydrogenase"/>
    <property type="match status" value="1"/>
</dbReference>
<proteinExistence type="predicted"/>
<dbReference type="Proteomes" id="UP000232196">
    <property type="component" value="Unassembled WGS sequence"/>
</dbReference>